<evidence type="ECO:0000256" key="3">
    <source>
        <dbReference type="ARBA" id="ARBA00022679"/>
    </source>
</evidence>
<dbReference type="SUPFAM" id="SSF48576">
    <property type="entry name" value="Terpenoid synthases"/>
    <property type="match status" value="1"/>
</dbReference>
<keyword evidence="3 7" id="KW-0808">Transferase</keyword>
<dbReference type="EMBL" id="KV423984">
    <property type="protein sequence ID" value="KZT56076.1"/>
    <property type="molecule type" value="Genomic_DNA"/>
</dbReference>
<dbReference type="Gene3D" id="1.10.600.10">
    <property type="entry name" value="Farnesyl Diphosphate Synthase"/>
    <property type="match status" value="1"/>
</dbReference>
<dbReference type="Proteomes" id="UP000076842">
    <property type="component" value="Unassembled WGS sequence"/>
</dbReference>
<dbReference type="InterPro" id="IPR000092">
    <property type="entry name" value="Polyprenyl_synt"/>
</dbReference>
<dbReference type="OrthoDB" id="9927103at2759"/>
<organism evidence="9 10">
    <name type="scientific">Calocera cornea HHB12733</name>
    <dbReference type="NCBI Taxonomy" id="1353952"/>
    <lineage>
        <taxon>Eukaryota</taxon>
        <taxon>Fungi</taxon>
        <taxon>Dikarya</taxon>
        <taxon>Basidiomycota</taxon>
        <taxon>Agaricomycotina</taxon>
        <taxon>Dacrymycetes</taxon>
        <taxon>Dacrymycetales</taxon>
        <taxon>Dacrymycetaceae</taxon>
        <taxon>Calocera</taxon>
    </lineage>
</organism>
<dbReference type="InParanoid" id="A0A165F2X6"/>
<protein>
    <submittedName>
        <fullName evidence="9">Terpenoid synthase</fullName>
    </submittedName>
</protein>
<dbReference type="GO" id="GO:0008299">
    <property type="term" value="P:isoprenoid biosynthetic process"/>
    <property type="evidence" value="ECO:0007669"/>
    <property type="project" value="UniProtKB-KW"/>
</dbReference>
<proteinExistence type="inferred from homology"/>
<gene>
    <name evidence="9" type="ORF">CALCODRAFT_497885</name>
</gene>
<accession>A0A165F2X6</accession>
<evidence type="ECO:0000256" key="7">
    <source>
        <dbReference type="RuleBase" id="RU004466"/>
    </source>
</evidence>
<feature type="region of interest" description="Disordered" evidence="8">
    <location>
        <begin position="49"/>
        <end position="85"/>
    </location>
</feature>
<dbReference type="GO" id="GO:0006744">
    <property type="term" value="P:ubiquinone biosynthetic process"/>
    <property type="evidence" value="ECO:0007669"/>
    <property type="project" value="TreeGrafter"/>
</dbReference>
<dbReference type="PANTHER" id="PTHR12001:SF69">
    <property type="entry name" value="ALL TRANS-POLYPRENYL-DIPHOSPHATE SYNTHASE PDSS1"/>
    <property type="match status" value="1"/>
</dbReference>
<comment type="similarity">
    <text evidence="2 7">Belongs to the FPP/GGPP synthase family.</text>
</comment>
<evidence type="ECO:0000256" key="6">
    <source>
        <dbReference type="ARBA" id="ARBA00023229"/>
    </source>
</evidence>
<dbReference type="AlphaFoldDB" id="A0A165F2X6"/>
<reference evidence="9 10" key="1">
    <citation type="journal article" date="2016" name="Mol. Biol. Evol.">
        <title>Comparative Genomics of Early-Diverging Mushroom-Forming Fungi Provides Insights into the Origins of Lignocellulose Decay Capabilities.</title>
        <authorList>
            <person name="Nagy L.G."/>
            <person name="Riley R."/>
            <person name="Tritt A."/>
            <person name="Adam C."/>
            <person name="Daum C."/>
            <person name="Floudas D."/>
            <person name="Sun H."/>
            <person name="Yadav J.S."/>
            <person name="Pangilinan J."/>
            <person name="Larsson K.H."/>
            <person name="Matsuura K."/>
            <person name="Barry K."/>
            <person name="Labutti K."/>
            <person name="Kuo R."/>
            <person name="Ohm R.A."/>
            <person name="Bhattacharya S.S."/>
            <person name="Shirouzu T."/>
            <person name="Yoshinaga Y."/>
            <person name="Martin F.M."/>
            <person name="Grigoriev I.V."/>
            <person name="Hibbett D.S."/>
        </authorList>
    </citation>
    <scope>NUCLEOTIDE SEQUENCE [LARGE SCALE GENOMIC DNA]</scope>
    <source>
        <strain evidence="9 10">HHB12733</strain>
    </source>
</reference>
<evidence type="ECO:0000313" key="10">
    <source>
        <dbReference type="Proteomes" id="UP000076842"/>
    </source>
</evidence>
<evidence type="ECO:0000313" key="9">
    <source>
        <dbReference type="EMBL" id="KZT56076.1"/>
    </source>
</evidence>
<keyword evidence="5" id="KW-0460">Magnesium</keyword>
<keyword evidence="10" id="KW-1185">Reference proteome</keyword>
<dbReference type="GO" id="GO:1990234">
    <property type="term" value="C:transferase complex"/>
    <property type="evidence" value="ECO:0007669"/>
    <property type="project" value="TreeGrafter"/>
</dbReference>
<keyword evidence="6" id="KW-0414">Isoprene biosynthesis</keyword>
<evidence type="ECO:0000256" key="5">
    <source>
        <dbReference type="ARBA" id="ARBA00022842"/>
    </source>
</evidence>
<dbReference type="GO" id="GO:0004659">
    <property type="term" value="F:prenyltransferase activity"/>
    <property type="evidence" value="ECO:0007669"/>
    <property type="project" value="InterPro"/>
</dbReference>
<keyword evidence="4" id="KW-0479">Metal-binding</keyword>
<dbReference type="InterPro" id="IPR008949">
    <property type="entry name" value="Isoprenoid_synthase_dom_sf"/>
</dbReference>
<name>A0A165F2X6_9BASI</name>
<evidence type="ECO:0000256" key="8">
    <source>
        <dbReference type="SAM" id="MobiDB-lite"/>
    </source>
</evidence>
<sequence>MANLFMRGEYKRSGRFLRLHKSATSGMFVPRGAFSPPLRADIRAVHCSSRSGQSTILQPKPRPLDLPYTSPGSPFSPQSPAQQPKTLREDLRLLPADIAKLLASTHPDLDLVSNYYFAGGGKHIRPLLVLLIARATNGLSPDFPRLVQLAEGSDKKHLEGSVAPEKVLNNHDQQEFLAIFSTPFALSSASQPLPPPRNRPLGTFPSQLPILPTQYRLAEISEMIHISSLFHDDVLDDAATRRNLPSAPAAFGNKVSVLGGVFVLGRWMTALAGLGNLEVVELLLSVTSDLVQGELMQLSPLVNEDGSIHREARALAWQQYMQKTYLKTATLLAKSARASVILGGGGRLADGIEIKDVAYAFGRNLGMAFQV</sequence>
<feature type="compositionally biased region" description="Low complexity" evidence="8">
    <location>
        <begin position="70"/>
        <end position="84"/>
    </location>
</feature>
<dbReference type="FunCoup" id="A0A165F2X6">
    <property type="interactions" value="71"/>
</dbReference>
<dbReference type="STRING" id="1353952.A0A165F2X6"/>
<dbReference type="GO" id="GO:0046872">
    <property type="term" value="F:metal ion binding"/>
    <property type="evidence" value="ECO:0007669"/>
    <property type="project" value="UniProtKB-KW"/>
</dbReference>
<dbReference type="Pfam" id="PF00348">
    <property type="entry name" value="polyprenyl_synt"/>
    <property type="match status" value="1"/>
</dbReference>
<comment type="cofactor">
    <cofactor evidence="1">
        <name>Mg(2+)</name>
        <dbReference type="ChEBI" id="CHEBI:18420"/>
    </cofactor>
</comment>
<evidence type="ECO:0000256" key="4">
    <source>
        <dbReference type="ARBA" id="ARBA00022723"/>
    </source>
</evidence>
<dbReference type="PANTHER" id="PTHR12001">
    <property type="entry name" value="GERANYLGERANYL PYROPHOSPHATE SYNTHASE"/>
    <property type="match status" value="1"/>
</dbReference>
<evidence type="ECO:0000256" key="1">
    <source>
        <dbReference type="ARBA" id="ARBA00001946"/>
    </source>
</evidence>
<evidence type="ECO:0000256" key="2">
    <source>
        <dbReference type="ARBA" id="ARBA00006706"/>
    </source>
</evidence>